<accession>A0A3L6FTM4</accession>
<dbReference type="AntiFam" id="ANF00095">
    <property type="entry name" value="Shadow ORF (opposite ABC transporters)"/>
</dbReference>
<comment type="caution">
    <text evidence="2">The sequence shown here is derived from an EMBL/GenBank/DDBJ whole genome shotgun (WGS) entry which is preliminary data.</text>
</comment>
<evidence type="ECO:0000313" key="2">
    <source>
        <dbReference type="EMBL" id="PWZ38199.1"/>
    </source>
</evidence>
<feature type="compositionally biased region" description="Basic residues" evidence="1">
    <location>
        <begin position="9"/>
        <end position="20"/>
    </location>
</feature>
<feature type="region of interest" description="Disordered" evidence="1">
    <location>
        <begin position="1"/>
        <end position="20"/>
    </location>
</feature>
<protein>
    <submittedName>
        <fullName evidence="2">Uncharacterized protein</fullName>
    </submittedName>
</protein>
<feature type="region of interest" description="Disordered" evidence="1">
    <location>
        <begin position="58"/>
        <end position="84"/>
    </location>
</feature>
<reference evidence="2 3" key="1">
    <citation type="journal article" date="2018" name="Nat. Genet.">
        <title>Extensive intraspecific gene order and gene structural variations between Mo17 and other maize genomes.</title>
        <authorList>
            <person name="Sun S."/>
            <person name="Zhou Y."/>
            <person name="Chen J."/>
            <person name="Shi J."/>
            <person name="Zhao H."/>
            <person name="Zhao H."/>
            <person name="Song W."/>
            <person name="Zhang M."/>
            <person name="Cui Y."/>
            <person name="Dong X."/>
            <person name="Liu H."/>
            <person name="Ma X."/>
            <person name="Jiao Y."/>
            <person name="Wang B."/>
            <person name="Wei X."/>
            <person name="Stein J.C."/>
            <person name="Glaubitz J.C."/>
            <person name="Lu F."/>
            <person name="Yu G."/>
            <person name="Liang C."/>
            <person name="Fengler K."/>
            <person name="Li B."/>
            <person name="Rafalski A."/>
            <person name="Schnable P.S."/>
            <person name="Ware D.H."/>
            <person name="Buckler E.S."/>
            <person name="Lai J."/>
        </authorList>
    </citation>
    <scope>NUCLEOTIDE SEQUENCE [LARGE SCALE GENOMIC DNA]</scope>
    <source>
        <strain evidence="3">cv. Missouri 17</strain>
        <tissue evidence="2">Seedling</tissue>
    </source>
</reference>
<dbReference type="AlphaFoldDB" id="A0A3L6FTM4"/>
<dbReference type="EMBL" id="NCVQ01000003">
    <property type="protein sequence ID" value="PWZ38199.1"/>
    <property type="molecule type" value="Genomic_DNA"/>
</dbReference>
<organism evidence="2 3">
    <name type="scientific">Zea mays</name>
    <name type="common">Maize</name>
    <dbReference type="NCBI Taxonomy" id="4577"/>
    <lineage>
        <taxon>Eukaryota</taxon>
        <taxon>Viridiplantae</taxon>
        <taxon>Streptophyta</taxon>
        <taxon>Embryophyta</taxon>
        <taxon>Tracheophyta</taxon>
        <taxon>Spermatophyta</taxon>
        <taxon>Magnoliopsida</taxon>
        <taxon>Liliopsida</taxon>
        <taxon>Poales</taxon>
        <taxon>Poaceae</taxon>
        <taxon>PACMAD clade</taxon>
        <taxon>Panicoideae</taxon>
        <taxon>Andropogonodae</taxon>
        <taxon>Andropogoneae</taxon>
        <taxon>Tripsacinae</taxon>
        <taxon>Zea</taxon>
    </lineage>
</organism>
<feature type="compositionally biased region" description="Low complexity" evidence="1">
    <location>
        <begin position="71"/>
        <end position="84"/>
    </location>
</feature>
<name>A0A3L6FTM4_MAIZE</name>
<evidence type="ECO:0000313" key="3">
    <source>
        <dbReference type="Proteomes" id="UP000251960"/>
    </source>
</evidence>
<evidence type="ECO:0000256" key="1">
    <source>
        <dbReference type="SAM" id="MobiDB-lite"/>
    </source>
</evidence>
<feature type="region of interest" description="Disordered" evidence="1">
    <location>
        <begin position="165"/>
        <end position="184"/>
    </location>
</feature>
<feature type="compositionally biased region" description="Basic and acidic residues" evidence="1">
    <location>
        <begin position="165"/>
        <end position="175"/>
    </location>
</feature>
<sequence length="224" mass="24527">MDKINQRLPPRKPLGKPKRHRILNLNRQMRGHEHDATLLPVLRDDVFKQPGTLCVQRDGGLVQQPDGSIDGEQPGELQPLPLPHGQHPPGLLVHEPAELHELDGRARPAAVLPLEELEPLDVLEHCELLFHGVLERHPVELQLVLLEDAGGGDVVSIPEDLPRRGAREARQHAEEGGLSGAVGAGKDEGCAVVDAEVDVTEHRLCVPHAGDIVEQEPRRHVIGL</sequence>
<gene>
    <name evidence="2" type="ORF">Zm00014a_005473</name>
</gene>
<proteinExistence type="predicted"/>
<dbReference type="Proteomes" id="UP000251960">
    <property type="component" value="Chromosome 2"/>
</dbReference>